<dbReference type="PANTHER" id="PTHR21641">
    <property type="entry name" value="TRANSLATION INITIATION FACTOR-RELATED"/>
    <property type="match status" value="1"/>
</dbReference>
<dbReference type="PANTHER" id="PTHR21641:SF0">
    <property type="entry name" value="RNA-BINDING PROTEIN EIF1AD-RELATED"/>
    <property type="match status" value="1"/>
</dbReference>
<dbReference type="SUPFAM" id="SSF50249">
    <property type="entry name" value="Nucleic acid-binding proteins"/>
    <property type="match status" value="1"/>
</dbReference>
<evidence type="ECO:0000256" key="3">
    <source>
        <dbReference type="ARBA" id="ARBA00020989"/>
    </source>
</evidence>
<evidence type="ECO:0000256" key="6">
    <source>
        <dbReference type="ARBA" id="ARBA00031998"/>
    </source>
</evidence>
<keyword evidence="7" id="KW-0648">Protein biosynthesis</keyword>
<dbReference type="Pfam" id="PF01176">
    <property type="entry name" value="eIF-1a"/>
    <property type="match status" value="1"/>
</dbReference>
<dbReference type="Gene3D" id="1.10.1200.180">
    <property type="match status" value="1"/>
</dbReference>
<dbReference type="InterPro" id="IPR006196">
    <property type="entry name" value="RNA-binding_domain_S1_IF1"/>
</dbReference>
<feature type="region of interest" description="Disordered" evidence="8">
    <location>
        <begin position="110"/>
        <end position="141"/>
    </location>
</feature>
<dbReference type="InParanoid" id="A0A5G2QIG8"/>
<dbReference type="GO" id="GO:0005829">
    <property type="term" value="C:cytosol"/>
    <property type="evidence" value="ECO:0007669"/>
    <property type="project" value="Ensembl"/>
</dbReference>
<dbReference type="VGNC" id="VGNC:87603">
    <property type="gene designation" value="EIF1AD"/>
</dbReference>
<dbReference type="SMART" id="SM00652">
    <property type="entry name" value="eIF1a"/>
    <property type="match status" value="1"/>
</dbReference>
<dbReference type="Bgee" id="ENSSSCG00000027334">
    <property type="expression patterns" value="Expressed in blood and 44 other cell types or tissues"/>
</dbReference>
<dbReference type="InterPro" id="IPR039294">
    <property type="entry name" value="EIF1AD"/>
</dbReference>
<reference evidence="10" key="4">
    <citation type="submission" date="2025-09" db="UniProtKB">
        <authorList>
            <consortium name="Ensembl"/>
        </authorList>
    </citation>
    <scope>IDENTIFICATION</scope>
</reference>
<evidence type="ECO:0000256" key="5">
    <source>
        <dbReference type="ARBA" id="ARBA00025398"/>
    </source>
</evidence>
<dbReference type="PROSITE" id="PS50832">
    <property type="entry name" value="S1_IF1_TYPE"/>
    <property type="match status" value="1"/>
</dbReference>
<dbReference type="ExpressionAtlas" id="A0A5G2QIG8">
    <property type="expression patterns" value="baseline and differential"/>
</dbReference>
<dbReference type="GO" id="GO:0003723">
    <property type="term" value="F:RNA binding"/>
    <property type="evidence" value="ECO:0007669"/>
    <property type="project" value="UniProtKB-KW"/>
</dbReference>
<dbReference type="GO" id="GO:0005654">
    <property type="term" value="C:nucleoplasm"/>
    <property type="evidence" value="ECO:0007669"/>
    <property type="project" value="Ensembl"/>
</dbReference>
<reference evidence="11" key="1">
    <citation type="submission" date="2009-11" db="EMBL/GenBank/DDBJ databases">
        <authorList>
            <consortium name="Porcine genome sequencing project"/>
        </authorList>
    </citation>
    <scope>NUCLEOTIDE SEQUENCE [LARGE SCALE GENOMIC DNA]</scope>
    <source>
        <strain evidence="11">Duroc</strain>
    </source>
</reference>
<sequence length="175" mass="19995">MSQATKRKHVVKEVLGEHMVPSDRQQIVRVLRTPGNNLHEVETAQGQHFLVSMPSKYRKNIWIKRGDFLIVDPIEEGEKVKAEISFVLCRNHVRALQKEGLWPQAFSEVAEKHDDNSNRQTQPELPAEPRLSEDKSSSEDDSDLFVNTNHIIPFLLGRFFPLTVHSLSSSLALTF</sequence>
<name>A0A5G2QIG8_PIG</name>
<dbReference type="STRING" id="9823.ENSSSCP00000063696"/>
<comment type="function">
    <text evidence="5">Plays a role into cellular response to oxidative stress. Decreases cell proliferation.</text>
</comment>
<dbReference type="InterPro" id="IPR001253">
    <property type="entry name" value="TIF_eIF-1A"/>
</dbReference>
<dbReference type="Ensembl" id="ENSSSCT00000067795.1">
    <property type="protein sequence ID" value="ENSSSCP00000063696.1"/>
    <property type="gene ID" value="ENSSSCG00000027334.3"/>
</dbReference>
<keyword evidence="4" id="KW-0694">RNA-binding</keyword>
<feature type="domain" description="S1-like" evidence="9">
    <location>
        <begin position="5"/>
        <end position="89"/>
    </location>
</feature>
<comment type="subunit">
    <text evidence="2">Interacts with GAPDH and STAT1.</text>
</comment>
<evidence type="ECO:0000256" key="7">
    <source>
        <dbReference type="PROSITE-ProRule" id="PRU00181"/>
    </source>
</evidence>
<dbReference type="Proteomes" id="UP000008227">
    <property type="component" value="Chromosome 2"/>
</dbReference>
<dbReference type="GO" id="GO:0003743">
    <property type="term" value="F:translation initiation factor activity"/>
    <property type="evidence" value="ECO:0007669"/>
    <property type="project" value="UniProtKB-UniRule"/>
</dbReference>
<keyword evidence="11" id="KW-1185">Reference proteome</keyword>
<dbReference type="AlphaFoldDB" id="A0A5G2QIG8"/>
<reference evidence="10" key="2">
    <citation type="journal article" date="2020" name="Gigascience">
        <title>An improved pig reference genome sequence to enable pig genetics and genomics research.</title>
        <authorList>
            <person name="Warr A."/>
            <person name="Affara N."/>
            <person name="Aken B."/>
            <person name="Beiki H."/>
            <person name="Bickhart D.M."/>
            <person name="Billis K."/>
            <person name="Chow W."/>
            <person name="Eory L."/>
            <person name="Finlayson H.A."/>
            <person name="Flicek P."/>
            <person name="Giron C.G."/>
            <person name="Griffin D.K."/>
            <person name="Hall R."/>
            <person name="Hannum G."/>
            <person name="Hourlier T."/>
            <person name="Howe K."/>
            <person name="Hume D.A."/>
            <person name="Izuogu O."/>
            <person name="Kim K."/>
            <person name="Koren S."/>
            <person name="Liu H."/>
            <person name="Manchanda N."/>
            <person name="Martin F.J."/>
            <person name="Nonneman D.J."/>
            <person name="O'Connor R.E."/>
            <person name="Phillippy A.M."/>
            <person name="Rohrer G.A."/>
            <person name="Rosen B.D."/>
            <person name="Rund L.A."/>
            <person name="Sargent C.A."/>
            <person name="Schook L.B."/>
            <person name="Schroeder S.G."/>
            <person name="Schwartz A.S."/>
            <person name="Skinner B.M."/>
            <person name="Talbot R."/>
            <person name="Tseng E."/>
            <person name="Tuggle C.K."/>
            <person name="Watson M."/>
            <person name="Smith T.P.L."/>
            <person name="Archibald A.L."/>
        </authorList>
    </citation>
    <scope>NUCLEOTIDE SEQUENCE [LARGE SCALE GENOMIC DNA]</scope>
    <source>
        <strain evidence="10">Duroc</strain>
    </source>
</reference>
<gene>
    <name evidence="10 12" type="primary">EIF1AD</name>
</gene>
<evidence type="ECO:0000256" key="4">
    <source>
        <dbReference type="ARBA" id="ARBA00022884"/>
    </source>
</evidence>
<evidence type="ECO:0000313" key="10">
    <source>
        <dbReference type="Ensembl" id="ENSSSCP00000063696.1"/>
    </source>
</evidence>
<keyword evidence="7" id="KW-0396">Initiation factor</keyword>
<dbReference type="InterPro" id="IPR012340">
    <property type="entry name" value="NA-bd_OB-fold"/>
</dbReference>
<comment type="similarity">
    <text evidence="1">Belongs to the EIF1AD family.</text>
</comment>
<accession>A0A5G2QIG8</accession>
<reference evidence="10" key="3">
    <citation type="submission" date="2025-08" db="UniProtKB">
        <authorList>
            <consortium name="Ensembl"/>
        </authorList>
    </citation>
    <scope>IDENTIFICATION</scope>
</reference>
<dbReference type="SMR" id="A0A5G2QIG8"/>
<evidence type="ECO:0000256" key="8">
    <source>
        <dbReference type="SAM" id="MobiDB-lite"/>
    </source>
</evidence>
<evidence type="ECO:0000259" key="9">
    <source>
        <dbReference type="PROSITE" id="PS50832"/>
    </source>
</evidence>
<evidence type="ECO:0000256" key="1">
    <source>
        <dbReference type="ARBA" id="ARBA00007340"/>
    </source>
</evidence>
<dbReference type="CDD" id="cd05792">
    <property type="entry name" value="S1_eIF1AD_like"/>
    <property type="match status" value="1"/>
</dbReference>
<protein>
    <recommendedName>
        <fullName evidence="3">Probable RNA-binding protein EIF1AD</fullName>
    </recommendedName>
    <alternativeName>
        <fullName evidence="6">Eukaryotic translation initiation factor 1A domain-containing protein</fullName>
    </alternativeName>
</protein>
<dbReference type="Gene3D" id="2.40.50.140">
    <property type="entry name" value="Nucleic acid-binding proteins"/>
    <property type="match status" value="1"/>
</dbReference>
<evidence type="ECO:0000313" key="12">
    <source>
        <dbReference type="VGNC" id="VGNC:87603"/>
    </source>
</evidence>
<evidence type="ECO:0000313" key="11">
    <source>
        <dbReference type="Proteomes" id="UP000008227"/>
    </source>
</evidence>
<evidence type="ECO:0000256" key="2">
    <source>
        <dbReference type="ARBA" id="ARBA00011663"/>
    </source>
</evidence>
<proteinExistence type="inferred from homology"/>
<organism evidence="10 11">
    <name type="scientific">Sus scrofa</name>
    <name type="common">Pig</name>
    <dbReference type="NCBI Taxonomy" id="9823"/>
    <lineage>
        <taxon>Eukaryota</taxon>
        <taxon>Metazoa</taxon>
        <taxon>Chordata</taxon>
        <taxon>Craniata</taxon>
        <taxon>Vertebrata</taxon>
        <taxon>Euteleostomi</taxon>
        <taxon>Mammalia</taxon>
        <taxon>Eutheria</taxon>
        <taxon>Laurasiatheria</taxon>
        <taxon>Artiodactyla</taxon>
        <taxon>Suina</taxon>
        <taxon>Suidae</taxon>
        <taxon>Sus</taxon>
    </lineage>
</organism>
<dbReference type="GeneTree" id="ENSGT00390000011180"/>